<organism evidence="2 3">
    <name type="scientific">Lactobacillus crispatus</name>
    <dbReference type="NCBI Taxonomy" id="47770"/>
    <lineage>
        <taxon>Bacteria</taxon>
        <taxon>Bacillati</taxon>
        <taxon>Bacillota</taxon>
        <taxon>Bacilli</taxon>
        <taxon>Lactobacillales</taxon>
        <taxon>Lactobacillaceae</taxon>
        <taxon>Lactobacillus</taxon>
    </lineage>
</organism>
<dbReference type="InterPro" id="IPR001387">
    <property type="entry name" value="Cro/C1-type_HTH"/>
</dbReference>
<dbReference type="AlphaFoldDB" id="A0AAW6XGB4"/>
<comment type="caution">
    <text evidence="2">The sequence shown here is derived from an EMBL/GenBank/DDBJ whole genome shotgun (WGS) entry which is preliminary data.</text>
</comment>
<protein>
    <submittedName>
        <fullName evidence="2">Helix-turn-helix domain-containing protein</fullName>
    </submittedName>
</protein>
<gene>
    <name evidence="2" type="ORF">QP235_08285</name>
</gene>
<sequence length="279" mass="32629">MYGNQFKELRLKQHISLEQAAKNVISISTLSRWENEKLDINFSQLTQLLANIHLTLREFATCCNINSSIDFTVEVSRAYNSENTSLLHDLAQQQLSEYYSTRDKYDLFLAAVANNCYFDLTQMNIFSQQDIKRLNYVFSHIEYWSEFYITAFANSVFLIEPQIQYQVANKILSQLNLRNFSSWDRFIHSISSVLNSLTSLIISDPTLAQKLLKKIEKINIPILSSYLQIRTNFLKELLHYRLNKNNEERILSIISSLKVLNLPKVAHNFSELFHRIKSL</sequence>
<dbReference type="InterPro" id="IPR010982">
    <property type="entry name" value="Lambda_DNA-bd_dom_sf"/>
</dbReference>
<dbReference type="PANTHER" id="PTHR37038:SF12">
    <property type="entry name" value="TRANSCRIPTIONAL REGULATOR"/>
    <property type="match status" value="1"/>
</dbReference>
<dbReference type="InterPro" id="IPR053163">
    <property type="entry name" value="HTH-type_regulator_Rgg"/>
</dbReference>
<dbReference type="Pfam" id="PF01381">
    <property type="entry name" value="HTH_3"/>
    <property type="match status" value="1"/>
</dbReference>
<dbReference type="PANTHER" id="PTHR37038">
    <property type="entry name" value="TRANSCRIPTIONAL REGULATOR-RELATED"/>
    <property type="match status" value="1"/>
</dbReference>
<evidence type="ECO:0000259" key="1">
    <source>
        <dbReference type="PROSITE" id="PS50943"/>
    </source>
</evidence>
<proteinExistence type="predicted"/>
<dbReference type="GO" id="GO:0003677">
    <property type="term" value="F:DNA binding"/>
    <property type="evidence" value="ECO:0007669"/>
    <property type="project" value="InterPro"/>
</dbReference>
<dbReference type="SMART" id="SM00530">
    <property type="entry name" value="HTH_XRE"/>
    <property type="match status" value="1"/>
</dbReference>
<feature type="domain" description="HTH cro/C1-type" evidence="1">
    <location>
        <begin position="6"/>
        <end position="59"/>
    </location>
</feature>
<dbReference type="Pfam" id="PF21259">
    <property type="entry name" value="Rgg_C"/>
    <property type="match status" value="1"/>
</dbReference>
<dbReference type="NCBIfam" id="TIGR01716">
    <property type="entry name" value="RGG_Cterm"/>
    <property type="match status" value="1"/>
</dbReference>
<name>A0AAW6XGB4_9LACO</name>
<evidence type="ECO:0000313" key="3">
    <source>
        <dbReference type="Proteomes" id="UP001230300"/>
    </source>
</evidence>
<accession>A0AAW6XGB4</accession>
<evidence type="ECO:0000313" key="2">
    <source>
        <dbReference type="EMBL" id="MDK6503166.1"/>
    </source>
</evidence>
<dbReference type="SUPFAM" id="SSF47413">
    <property type="entry name" value="lambda repressor-like DNA-binding domains"/>
    <property type="match status" value="1"/>
</dbReference>
<dbReference type="Gene3D" id="1.10.260.40">
    <property type="entry name" value="lambda repressor-like DNA-binding domains"/>
    <property type="match status" value="1"/>
</dbReference>
<dbReference type="CDD" id="cd00093">
    <property type="entry name" value="HTH_XRE"/>
    <property type="match status" value="1"/>
</dbReference>
<dbReference type="PROSITE" id="PS50943">
    <property type="entry name" value="HTH_CROC1"/>
    <property type="match status" value="1"/>
</dbReference>
<dbReference type="InterPro" id="IPR010057">
    <property type="entry name" value="Transcription_activator_Rgg_C"/>
</dbReference>
<dbReference type="EMBL" id="JASOGN010000034">
    <property type="protein sequence ID" value="MDK6503166.1"/>
    <property type="molecule type" value="Genomic_DNA"/>
</dbReference>
<dbReference type="Proteomes" id="UP001230300">
    <property type="component" value="Unassembled WGS sequence"/>
</dbReference>
<dbReference type="RefSeq" id="WP_101887396.1">
    <property type="nucleotide sequence ID" value="NZ_JASOGN010000034.1"/>
</dbReference>
<reference evidence="2" key="1">
    <citation type="submission" date="2023-05" db="EMBL/GenBank/DDBJ databases">
        <title>Cataloging the Phylogenetic Diversity of Human Bladder Bacteria.</title>
        <authorList>
            <person name="Du J."/>
        </authorList>
    </citation>
    <scope>NUCLEOTIDE SEQUENCE</scope>
    <source>
        <strain evidence="2">UMB9226</strain>
    </source>
</reference>